<dbReference type="InterPro" id="IPR037050">
    <property type="entry name" value="DUF1254_sf"/>
</dbReference>
<dbReference type="InterPro" id="IPR037049">
    <property type="entry name" value="DUF1214_C_sf"/>
</dbReference>
<gene>
    <name evidence="3" type="ORF">FOZ76_24685</name>
</gene>
<sequence length="432" mass="47690">MTTRTLNSPAQRQAYSAAFQGWVWGYPLIESLRTCYEGFTDAAGPADGRPHINTFNHATRPSTHEDRWVVTPANDLIYSTSWLNLADGPVILGTPTPTGRYFVMALLDAHTNNWTNIGPRECGDGPARHAIVGPDWQGELPEGVREVRAPTDLVWVIGRILVDDADDLSAAQAFQQSFTLEPLSGKPGRLPASVRDYDASGDPLAFYANLARGLADFPVAEAERGLVAQLAPIGIRPGAPFDAQALEPEVREAVAWAVEDARDFIHSITRSKRARSWGLSYRIGVYGFEYVTRAATAMKGLGALVGSEALYAMSDFDGDKRPLHGSNAYVLHFPAGQLPPVDAFWSVTLYGDDFYLIDNPIKRYALGDRTKGLEYNSDGSLTLYLQHEEPRQGRSNWLPAPAGAFYLVLRLYHPRQEILDRSYRIPAVTRVQ</sequence>
<dbReference type="RefSeq" id="WP_143950953.1">
    <property type="nucleotide sequence ID" value="NZ_BAABMB010000005.1"/>
</dbReference>
<comment type="caution">
    <text evidence="3">The sequence shown here is derived from an EMBL/GenBank/DDBJ whole genome shotgun (WGS) entry which is preliminary data.</text>
</comment>
<dbReference type="Proteomes" id="UP000318405">
    <property type="component" value="Unassembled WGS sequence"/>
</dbReference>
<protein>
    <submittedName>
        <fullName evidence="3">DUF1254 domain-containing protein</fullName>
    </submittedName>
</protein>
<name>A0A556A7G3_9BURK</name>
<dbReference type="InterPro" id="IPR010621">
    <property type="entry name" value="DUF1214"/>
</dbReference>
<dbReference type="SUPFAM" id="SSF160935">
    <property type="entry name" value="VPA0735-like"/>
    <property type="match status" value="1"/>
</dbReference>
<dbReference type="Gene3D" id="2.60.120.600">
    <property type="entry name" value="Domain of unknown function DUF1214, C-terminal domain"/>
    <property type="match status" value="1"/>
</dbReference>
<evidence type="ECO:0000313" key="4">
    <source>
        <dbReference type="Proteomes" id="UP000318405"/>
    </source>
</evidence>
<dbReference type="InterPro" id="IPR010679">
    <property type="entry name" value="DUF1254"/>
</dbReference>
<dbReference type="PANTHER" id="PTHR36509">
    <property type="entry name" value="BLL3101 PROTEIN"/>
    <property type="match status" value="1"/>
</dbReference>
<evidence type="ECO:0000313" key="3">
    <source>
        <dbReference type="EMBL" id="TSH88837.1"/>
    </source>
</evidence>
<evidence type="ECO:0000259" key="2">
    <source>
        <dbReference type="Pfam" id="PF06863"/>
    </source>
</evidence>
<dbReference type="EMBL" id="VLTJ01000042">
    <property type="protein sequence ID" value="TSH88837.1"/>
    <property type="molecule type" value="Genomic_DNA"/>
</dbReference>
<dbReference type="Pfam" id="PF06863">
    <property type="entry name" value="DUF1254"/>
    <property type="match status" value="1"/>
</dbReference>
<proteinExistence type="predicted"/>
<keyword evidence="4" id="KW-1185">Reference proteome</keyword>
<dbReference type="Pfam" id="PF06742">
    <property type="entry name" value="DUF1214"/>
    <property type="match status" value="1"/>
</dbReference>
<feature type="domain" description="DUF1214" evidence="1">
    <location>
        <begin position="308"/>
        <end position="416"/>
    </location>
</feature>
<accession>A0A556A7G3</accession>
<evidence type="ECO:0000259" key="1">
    <source>
        <dbReference type="Pfam" id="PF06742"/>
    </source>
</evidence>
<organism evidence="3 4">
    <name type="scientific">Verticiella sediminum</name>
    <dbReference type="NCBI Taxonomy" id="1247510"/>
    <lineage>
        <taxon>Bacteria</taxon>
        <taxon>Pseudomonadati</taxon>
        <taxon>Pseudomonadota</taxon>
        <taxon>Betaproteobacteria</taxon>
        <taxon>Burkholderiales</taxon>
        <taxon>Alcaligenaceae</taxon>
        <taxon>Verticiella</taxon>
    </lineage>
</organism>
<dbReference type="OrthoDB" id="104565at2"/>
<reference evidence="3 4" key="1">
    <citation type="submission" date="2019-07" db="EMBL/GenBank/DDBJ databases">
        <title>Qingshengfaniella alkalisoli gen. nov., sp. nov., isolated from saline soil.</title>
        <authorList>
            <person name="Xu L."/>
            <person name="Huang X.-X."/>
            <person name="Sun J.-Q."/>
        </authorList>
    </citation>
    <scope>NUCLEOTIDE SEQUENCE [LARGE SCALE GENOMIC DNA]</scope>
    <source>
        <strain evidence="3 4">DSM 27279</strain>
    </source>
</reference>
<dbReference type="PANTHER" id="PTHR36509:SF2">
    <property type="entry name" value="BLL3101 PROTEIN"/>
    <property type="match status" value="1"/>
</dbReference>
<feature type="domain" description="DUF1254" evidence="2">
    <location>
        <begin position="52"/>
        <end position="182"/>
    </location>
</feature>
<dbReference type="AlphaFoldDB" id="A0A556A7G3"/>
<dbReference type="Gene3D" id="2.60.40.1610">
    <property type="entry name" value="Domain of unknown function DUF1254"/>
    <property type="match status" value="1"/>
</dbReference>